<protein>
    <recommendedName>
        <fullName evidence="5">Bacterial repeat domain-containing protein</fullName>
    </recommendedName>
</protein>
<dbReference type="HOGENOM" id="CLU_084788_0_0_12"/>
<sequence>MKKCMVVAAVLAAVLIALTGCPNPAHNAPAEYTVTFSIDNDTNGTLSTKANGETITSGTKVTEGKTVVFTAEPKANYTATWTITGGAFEAGTGTYGSTTAKVKVTSDVTVKVSFLKLHKVDATLSVYAPLMNLDLAKGQPDKGEKFKPIVEGCQVTVDGDGKRMITVKFRKSYVNVKGLVSNTFIDPRNSKPGYYDMDGIKQDAPYTVSTDDTADDPEGEKVHYVTSMSFPVSKDKTEYFLWLYLNSSVMGAQSGDGKGTAGPNEPNEHSKYAGKFTVDWSTLTEE</sequence>
<dbReference type="AlphaFoldDB" id="S3K1G3"/>
<evidence type="ECO:0000313" key="3">
    <source>
        <dbReference type="EMBL" id="EPF32078.1"/>
    </source>
</evidence>
<accession>S3K1G3</accession>
<feature type="region of interest" description="Disordered" evidence="1">
    <location>
        <begin position="254"/>
        <end position="275"/>
    </location>
</feature>
<dbReference type="eggNOG" id="ENOG5031CIF">
    <property type="taxonomic scope" value="Bacteria"/>
</dbReference>
<comment type="caution">
    <text evidence="3">The sequence shown here is derived from an EMBL/GenBank/DDBJ whole genome shotgun (WGS) entry which is preliminary data.</text>
</comment>
<evidence type="ECO:0000256" key="2">
    <source>
        <dbReference type="SAM" id="SignalP"/>
    </source>
</evidence>
<dbReference type="STRING" id="1125699.HMPREF9194_00066"/>
<gene>
    <name evidence="3" type="ORF">HMPREF9194_00066</name>
</gene>
<evidence type="ECO:0008006" key="5">
    <source>
        <dbReference type="Google" id="ProtNLM"/>
    </source>
</evidence>
<reference evidence="3 4" key="1">
    <citation type="submission" date="2013-04" db="EMBL/GenBank/DDBJ databases">
        <title>The Genome Sequence of Treponema maltophilum ATCC 51939.</title>
        <authorList>
            <consortium name="The Broad Institute Genomics Platform"/>
            <person name="Earl A."/>
            <person name="Ward D."/>
            <person name="Feldgarden M."/>
            <person name="Gevers D."/>
            <person name="Leonetti C."/>
            <person name="Blanton J.M."/>
            <person name="Dewhirst F.E."/>
            <person name="Izard J."/>
            <person name="Walker B."/>
            <person name="Young S."/>
            <person name="Zeng Q."/>
            <person name="Gargeya S."/>
            <person name="Fitzgerald M."/>
            <person name="Haas B."/>
            <person name="Abouelleil A."/>
            <person name="Allen A.W."/>
            <person name="Alvarado L."/>
            <person name="Arachchi H.M."/>
            <person name="Berlin A.M."/>
            <person name="Chapman S.B."/>
            <person name="Gainer-Dewar J."/>
            <person name="Goldberg J."/>
            <person name="Griggs A."/>
            <person name="Gujja S."/>
            <person name="Hansen M."/>
            <person name="Howarth C."/>
            <person name="Imamovic A."/>
            <person name="Ireland A."/>
            <person name="Larimer J."/>
            <person name="McCowan C."/>
            <person name="Murphy C."/>
            <person name="Pearson M."/>
            <person name="Poon T.W."/>
            <person name="Priest M."/>
            <person name="Roberts A."/>
            <person name="Saif S."/>
            <person name="Shea T."/>
            <person name="Sisk P."/>
            <person name="Sykes S."/>
            <person name="Wortman J."/>
            <person name="Nusbaum C."/>
            <person name="Birren B."/>
        </authorList>
    </citation>
    <scope>NUCLEOTIDE SEQUENCE [LARGE SCALE GENOMIC DNA]</scope>
    <source>
        <strain evidence="3 4">ATCC 51939</strain>
    </source>
</reference>
<evidence type="ECO:0000313" key="4">
    <source>
        <dbReference type="Proteomes" id="UP000014541"/>
    </source>
</evidence>
<dbReference type="PATRIC" id="fig|1125699.3.peg.65"/>
<feature type="chain" id="PRO_5004522705" description="Bacterial repeat domain-containing protein" evidence="2">
    <location>
        <begin position="28"/>
        <end position="286"/>
    </location>
</feature>
<dbReference type="OrthoDB" id="1014195at2"/>
<keyword evidence="4" id="KW-1185">Reference proteome</keyword>
<dbReference type="PROSITE" id="PS51257">
    <property type="entry name" value="PROKAR_LIPOPROTEIN"/>
    <property type="match status" value="1"/>
</dbReference>
<dbReference type="RefSeq" id="WP_016524375.1">
    <property type="nucleotide sequence ID" value="NZ_KE332518.1"/>
</dbReference>
<evidence type="ECO:0000256" key="1">
    <source>
        <dbReference type="SAM" id="MobiDB-lite"/>
    </source>
</evidence>
<feature type="signal peptide" evidence="2">
    <location>
        <begin position="1"/>
        <end position="27"/>
    </location>
</feature>
<dbReference type="EMBL" id="ATFF01000002">
    <property type="protein sequence ID" value="EPF32078.1"/>
    <property type="molecule type" value="Genomic_DNA"/>
</dbReference>
<organism evidence="3 4">
    <name type="scientific">Treponema maltophilum ATCC 51939</name>
    <dbReference type="NCBI Taxonomy" id="1125699"/>
    <lineage>
        <taxon>Bacteria</taxon>
        <taxon>Pseudomonadati</taxon>
        <taxon>Spirochaetota</taxon>
        <taxon>Spirochaetia</taxon>
        <taxon>Spirochaetales</taxon>
        <taxon>Treponemataceae</taxon>
        <taxon>Treponema</taxon>
    </lineage>
</organism>
<keyword evidence="2" id="KW-0732">Signal</keyword>
<name>S3K1G3_TREMA</name>
<dbReference type="Proteomes" id="UP000014541">
    <property type="component" value="Unassembled WGS sequence"/>
</dbReference>
<proteinExistence type="predicted"/>